<proteinExistence type="predicted"/>
<evidence type="ECO:0008006" key="2">
    <source>
        <dbReference type="Google" id="ProtNLM"/>
    </source>
</evidence>
<dbReference type="Gene3D" id="3.30.70.2330">
    <property type="match status" value="1"/>
</dbReference>
<accession>A0A6C0DDM1</accession>
<dbReference type="EMBL" id="MN739581">
    <property type="protein sequence ID" value="QHT14284.1"/>
    <property type="molecule type" value="Genomic_DNA"/>
</dbReference>
<reference evidence="1" key="1">
    <citation type="journal article" date="2020" name="Nature">
        <title>Giant virus diversity and host interactions through global metagenomics.</title>
        <authorList>
            <person name="Schulz F."/>
            <person name="Roux S."/>
            <person name="Paez-Espino D."/>
            <person name="Jungbluth S."/>
            <person name="Walsh D.A."/>
            <person name="Denef V.J."/>
            <person name="McMahon K.D."/>
            <person name="Konstantinidis K.T."/>
            <person name="Eloe-Fadrosh E.A."/>
            <person name="Kyrpides N.C."/>
            <person name="Woyke T."/>
        </authorList>
    </citation>
    <scope>NUCLEOTIDE SEQUENCE</scope>
    <source>
        <strain evidence="1">GVMAG-M-3300023174-137</strain>
    </source>
</reference>
<name>A0A6C0DDM1_9ZZZZ</name>
<dbReference type="AlphaFoldDB" id="A0A6C0DDM1"/>
<organism evidence="1">
    <name type="scientific">viral metagenome</name>
    <dbReference type="NCBI Taxonomy" id="1070528"/>
    <lineage>
        <taxon>unclassified sequences</taxon>
        <taxon>metagenomes</taxon>
        <taxon>organismal metagenomes</taxon>
    </lineage>
</organism>
<evidence type="ECO:0000313" key="1">
    <source>
        <dbReference type="EMBL" id="QHT14284.1"/>
    </source>
</evidence>
<sequence length="122" mass="14007">MADWRRVFGFEKHTYVQSFPVTSFLLSGVSFYKDTIKDINIGDMLDMSFEPNKYDSSAIIIKKVTDICGYVPKDIKVKVKLHVPSQVKVIDKRLVENNIYSLRVDIIEKEVNENAHLKSAPV</sequence>
<protein>
    <recommendedName>
        <fullName evidence="2">HIRAN domain-containing protein</fullName>
    </recommendedName>
</protein>